<organism evidence="1 2">
    <name type="scientific">Alteromonas ponticola</name>
    <dbReference type="NCBI Taxonomy" id="2720613"/>
    <lineage>
        <taxon>Bacteria</taxon>
        <taxon>Pseudomonadati</taxon>
        <taxon>Pseudomonadota</taxon>
        <taxon>Gammaproteobacteria</taxon>
        <taxon>Alteromonadales</taxon>
        <taxon>Alteromonadaceae</taxon>
        <taxon>Alteromonas/Salinimonas group</taxon>
        <taxon>Alteromonas</taxon>
    </lineage>
</organism>
<keyword evidence="2" id="KW-1185">Reference proteome</keyword>
<dbReference type="RefSeq" id="WP_169210320.1">
    <property type="nucleotide sequence ID" value="NZ_JAATNW010000003.1"/>
</dbReference>
<proteinExistence type="predicted"/>
<name>A0ABX1R2T7_9ALTE</name>
<dbReference type="Pfam" id="PF03695">
    <property type="entry name" value="UPF0149"/>
    <property type="match status" value="1"/>
</dbReference>
<evidence type="ECO:0000313" key="1">
    <source>
        <dbReference type="EMBL" id="NMH59766.1"/>
    </source>
</evidence>
<evidence type="ECO:0000313" key="2">
    <source>
        <dbReference type="Proteomes" id="UP000709336"/>
    </source>
</evidence>
<sequence length="210" mass="23501">MSSPLDSVYCNPTLTQVLPSQAFCEGYIFAVAAAPEIPMPEEWMPGVVNGSNNNLDATQVSKLADAMMFTLRDSLKLMRDGKTLLPEYVVWADEKPLRVDAEQWLSGLLMGHQSVEGCWQQAWHRASQNNLQLSNDEPPAKRLTRCLKFFSSLADVELALLARSKEQASAFREKVPALYGQLPRMLSEYVSLADELAQSLPNQFETFSKQ</sequence>
<accession>A0ABX1R2T7</accession>
<dbReference type="InterPro" id="IPR011978">
    <property type="entry name" value="YgfB-like"/>
</dbReference>
<dbReference type="Proteomes" id="UP000709336">
    <property type="component" value="Unassembled WGS sequence"/>
</dbReference>
<comment type="caution">
    <text evidence="1">The sequence shown here is derived from an EMBL/GenBank/DDBJ whole genome shotgun (WGS) entry which is preliminary data.</text>
</comment>
<protein>
    <submittedName>
        <fullName evidence="1">UPF0149 family protein</fullName>
    </submittedName>
</protein>
<dbReference type="SUPFAM" id="SSF101327">
    <property type="entry name" value="YgfB-like"/>
    <property type="match status" value="1"/>
</dbReference>
<dbReference type="InterPro" id="IPR036255">
    <property type="entry name" value="YgfB-like_sf"/>
</dbReference>
<dbReference type="EMBL" id="JAATNW010000003">
    <property type="protein sequence ID" value="NMH59766.1"/>
    <property type="molecule type" value="Genomic_DNA"/>
</dbReference>
<gene>
    <name evidence="1" type="ORF">HCJ96_07035</name>
</gene>
<reference evidence="1 2" key="1">
    <citation type="submission" date="2020-03" db="EMBL/GenBank/DDBJ databases">
        <title>Alteromonas ponticola sp. nov., isolated from seawater.</title>
        <authorList>
            <person name="Yoon J.-H."/>
            <person name="Kim Y.-O."/>
        </authorList>
    </citation>
    <scope>NUCLEOTIDE SEQUENCE [LARGE SCALE GENOMIC DNA]</scope>
    <source>
        <strain evidence="1 2">MYP5</strain>
    </source>
</reference>